<evidence type="ECO:0000256" key="1">
    <source>
        <dbReference type="SAM" id="Phobius"/>
    </source>
</evidence>
<evidence type="ECO:0000313" key="3">
    <source>
        <dbReference type="EMBL" id="GIF81135.1"/>
    </source>
</evidence>
<accession>A0A8J3JLK4</accession>
<dbReference type="PANTHER" id="PTHR42698:SF1">
    <property type="entry name" value="GTPASE ERA, MITOCHONDRIAL"/>
    <property type="match status" value="1"/>
</dbReference>
<proteinExistence type="predicted"/>
<sequence>MSAPTVVERMAALERFTAATATRLPERALAPATSLIGRAGERLALSQLHTVVALAGATGTGKSSIFNALAGTTLSQTGVRRPTTGEAHACVWGAEHAEPLLDWLGVTRRHFREGGEPDLSGLVLLDLPDFDSVQVAHRAEADRLLSVVDLIVWVLHPQKYADKVVHAGYLSRFHRHRDITVVALNAVDLLSAPDAEECAADLRRLLAADGLGDLPVLATSTVGPPGLDPLLKAIRQAVFARQAAVRRLEADLADVTATLTPTVASAPPKTAFDADTSRQLTDALANAAGVPVVTAAVENAYVHRARKATGWPLLRWIRHARPDPLQRLHLGDHQAAVPAATSLTPASPAAQAGVAKALREAADRAGAPLPAPWQDAMLAAVRSHRDDLPDALDRAVAQTDLGVARKRWWWRLIGLVQWIAVAIAFVGLLWLGVRLAMTALALPPLPVPKVDGWLPMPTALLAGGLLAGLLLAILVRPVVRLSARARRRRAAKRLRASIADVVKNLVEAPATAVLTDYTTARTALREAGAALPPR</sequence>
<dbReference type="SUPFAM" id="SSF52540">
    <property type="entry name" value="P-loop containing nucleoside triphosphate hydrolases"/>
    <property type="match status" value="1"/>
</dbReference>
<dbReference type="PANTHER" id="PTHR42698">
    <property type="entry name" value="GTPASE ERA"/>
    <property type="match status" value="1"/>
</dbReference>
<protein>
    <recommendedName>
        <fullName evidence="2">G domain-containing protein</fullName>
    </recommendedName>
</protein>
<keyword evidence="1" id="KW-0472">Membrane</keyword>
<feature type="transmembrane region" description="Helical" evidence="1">
    <location>
        <begin position="408"/>
        <end position="433"/>
    </location>
</feature>
<dbReference type="Proteomes" id="UP000601223">
    <property type="component" value="Unassembled WGS sequence"/>
</dbReference>
<dbReference type="GO" id="GO:0000028">
    <property type="term" value="P:ribosomal small subunit assembly"/>
    <property type="evidence" value="ECO:0007669"/>
    <property type="project" value="TreeGrafter"/>
</dbReference>
<keyword evidence="4" id="KW-1185">Reference proteome</keyword>
<dbReference type="EMBL" id="BONF01000011">
    <property type="protein sequence ID" value="GIF81135.1"/>
    <property type="molecule type" value="Genomic_DNA"/>
</dbReference>
<keyword evidence="1" id="KW-1133">Transmembrane helix</keyword>
<dbReference type="InterPro" id="IPR027417">
    <property type="entry name" value="P-loop_NTPase"/>
</dbReference>
<keyword evidence="1" id="KW-0812">Transmembrane</keyword>
<feature type="domain" description="G" evidence="2">
    <location>
        <begin position="52"/>
        <end position="163"/>
    </location>
</feature>
<dbReference type="AlphaFoldDB" id="A0A8J3JLK4"/>
<evidence type="ECO:0000313" key="4">
    <source>
        <dbReference type="Proteomes" id="UP000601223"/>
    </source>
</evidence>
<feature type="transmembrane region" description="Helical" evidence="1">
    <location>
        <begin position="453"/>
        <end position="479"/>
    </location>
</feature>
<dbReference type="GO" id="GO:0005829">
    <property type="term" value="C:cytosol"/>
    <property type="evidence" value="ECO:0007669"/>
    <property type="project" value="TreeGrafter"/>
</dbReference>
<comment type="caution">
    <text evidence="3">The sequence shown here is derived from an EMBL/GenBank/DDBJ whole genome shotgun (WGS) entry which is preliminary data.</text>
</comment>
<dbReference type="GO" id="GO:0019843">
    <property type="term" value="F:rRNA binding"/>
    <property type="evidence" value="ECO:0007669"/>
    <property type="project" value="TreeGrafter"/>
</dbReference>
<dbReference type="Gene3D" id="3.40.50.300">
    <property type="entry name" value="P-loop containing nucleotide triphosphate hydrolases"/>
    <property type="match status" value="1"/>
</dbReference>
<dbReference type="InterPro" id="IPR006073">
    <property type="entry name" value="GTP-bd"/>
</dbReference>
<dbReference type="InterPro" id="IPR005662">
    <property type="entry name" value="GTPase_Era-like"/>
</dbReference>
<organism evidence="3 4">
    <name type="scientific">Catellatospora bangladeshensis</name>
    <dbReference type="NCBI Taxonomy" id="310355"/>
    <lineage>
        <taxon>Bacteria</taxon>
        <taxon>Bacillati</taxon>
        <taxon>Actinomycetota</taxon>
        <taxon>Actinomycetes</taxon>
        <taxon>Micromonosporales</taxon>
        <taxon>Micromonosporaceae</taxon>
        <taxon>Catellatospora</taxon>
    </lineage>
</organism>
<dbReference type="Pfam" id="PF01926">
    <property type="entry name" value="MMR_HSR1"/>
    <property type="match status" value="1"/>
</dbReference>
<dbReference type="GO" id="GO:0043024">
    <property type="term" value="F:ribosomal small subunit binding"/>
    <property type="evidence" value="ECO:0007669"/>
    <property type="project" value="TreeGrafter"/>
</dbReference>
<reference evidence="3 4" key="1">
    <citation type="submission" date="2021-01" db="EMBL/GenBank/DDBJ databases">
        <title>Whole genome shotgun sequence of Catellatospora bangladeshensis NBRC 107357.</title>
        <authorList>
            <person name="Komaki H."/>
            <person name="Tamura T."/>
        </authorList>
    </citation>
    <scope>NUCLEOTIDE SEQUENCE [LARGE SCALE GENOMIC DNA]</scope>
    <source>
        <strain evidence="3 4">NBRC 107357</strain>
    </source>
</reference>
<name>A0A8J3JLK4_9ACTN</name>
<gene>
    <name evidence="3" type="ORF">Cba03nite_24840</name>
</gene>
<dbReference type="RefSeq" id="WP_203745342.1">
    <property type="nucleotide sequence ID" value="NZ_BONF01000011.1"/>
</dbReference>
<evidence type="ECO:0000259" key="2">
    <source>
        <dbReference type="Pfam" id="PF01926"/>
    </source>
</evidence>
<dbReference type="GO" id="GO:0005525">
    <property type="term" value="F:GTP binding"/>
    <property type="evidence" value="ECO:0007669"/>
    <property type="project" value="InterPro"/>
</dbReference>